<name>A0A0F9EHE8_9ZZZZ</name>
<evidence type="ECO:0000313" key="1">
    <source>
        <dbReference type="EMBL" id="KKL65721.1"/>
    </source>
</evidence>
<dbReference type="EMBL" id="LAZR01027441">
    <property type="protein sequence ID" value="KKL65721.1"/>
    <property type="molecule type" value="Genomic_DNA"/>
</dbReference>
<protein>
    <submittedName>
        <fullName evidence="1">Uncharacterized protein</fullName>
    </submittedName>
</protein>
<comment type="caution">
    <text evidence="1">The sequence shown here is derived from an EMBL/GenBank/DDBJ whole genome shotgun (WGS) entry which is preliminary data.</text>
</comment>
<accession>A0A0F9EHE8</accession>
<dbReference type="AlphaFoldDB" id="A0A0F9EHE8"/>
<proteinExistence type="predicted"/>
<sequence>MTVLDTPTIKRIIDLVRDAIEREREACAKLVEDTIVGGRAWNEAQAAHAKAARHIAKAIRARTGECLLCGGDQYVQGTGCGGS</sequence>
<organism evidence="1">
    <name type="scientific">marine sediment metagenome</name>
    <dbReference type="NCBI Taxonomy" id="412755"/>
    <lineage>
        <taxon>unclassified sequences</taxon>
        <taxon>metagenomes</taxon>
        <taxon>ecological metagenomes</taxon>
    </lineage>
</organism>
<reference evidence="1" key="1">
    <citation type="journal article" date="2015" name="Nature">
        <title>Complex archaea that bridge the gap between prokaryotes and eukaryotes.</title>
        <authorList>
            <person name="Spang A."/>
            <person name="Saw J.H."/>
            <person name="Jorgensen S.L."/>
            <person name="Zaremba-Niedzwiedzka K."/>
            <person name="Martijn J."/>
            <person name="Lind A.E."/>
            <person name="van Eijk R."/>
            <person name="Schleper C."/>
            <person name="Guy L."/>
            <person name="Ettema T.J."/>
        </authorList>
    </citation>
    <scope>NUCLEOTIDE SEQUENCE</scope>
</reference>
<gene>
    <name evidence="1" type="ORF">LCGC14_2152130</name>
</gene>